<keyword evidence="1" id="KW-0472">Membrane</keyword>
<reference evidence="3" key="1">
    <citation type="journal article" date="2018" name="Nat. Plants">
        <title>Whole-genome landscape of Medicago truncatula symbiotic genes.</title>
        <authorList>
            <person name="Pecrix Y."/>
            <person name="Staton S.E."/>
            <person name="Sallet E."/>
            <person name="Lelandais-Briere C."/>
            <person name="Moreau S."/>
            <person name="Carrere S."/>
            <person name="Blein T."/>
            <person name="Jardinaud M.F."/>
            <person name="Latrasse D."/>
            <person name="Zouine M."/>
            <person name="Zahm M."/>
            <person name="Kreplak J."/>
            <person name="Mayjonade B."/>
            <person name="Satge C."/>
            <person name="Perez M."/>
            <person name="Cauet S."/>
            <person name="Marande W."/>
            <person name="Chantry-Darmon C."/>
            <person name="Lopez-Roques C."/>
            <person name="Bouchez O."/>
            <person name="Berard A."/>
            <person name="Debelle F."/>
            <person name="Munos S."/>
            <person name="Bendahmane A."/>
            <person name="Berges H."/>
            <person name="Niebel A."/>
            <person name="Buitink J."/>
            <person name="Frugier F."/>
            <person name="Benhamed M."/>
            <person name="Crespi M."/>
            <person name="Gouzy J."/>
            <person name="Gamas P."/>
        </authorList>
    </citation>
    <scope>NUCLEOTIDE SEQUENCE [LARGE SCALE GENOMIC DNA]</scope>
    <source>
        <strain evidence="3">cv. Jemalong A17</strain>
    </source>
</reference>
<evidence type="ECO:0000256" key="1">
    <source>
        <dbReference type="SAM" id="Phobius"/>
    </source>
</evidence>
<sequence>MTQKSIFYNLYGSLFIFYNWLISFVFPLYLKHRVQSRDPTRFFL</sequence>
<dbReference type="Gramene" id="rna17149">
    <property type="protein sequence ID" value="RHN68758.1"/>
    <property type="gene ID" value="gene17149"/>
</dbReference>
<evidence type="ECO:0000313" key="2">
    <source>
        <dbReference type="EMBL" id="RHN68758.1"/>
    </source>
</evidence>
<dbReference type="AlphaFoldDB" id="A0A396IVV3"/>
<organism evidence="2 3">
    <name type="scientific">Medicago truncatula</name>
    <name type="common">Barrel medic</name>
    <name type="synonym">Medicago tribuloides</name>
    <dbReference type="NCBI Taxonomy" id="3880"/>
    <lineage>
        <taxon>Eukaryota</taxon>
        <taxon>Viridiplantae</taxon>
        <taxon>Streptophyta</taxon>
        <taxon>Embryophyta</taxon>
        <taxon>Tracheophyta</taxon>
        <taxon>Spermatophyta</taxon>
        <taxon>Magnoliopsida</taxon>
        <taxon>eudicotyledons</taxon>
        <taxon>Gunneridae</taxon>
        <taxon>Pentapetalae</taxon>
        <taxon>rosids</taxon>
        <taxon>fabids</taxon>
        <taxon>Fabales</taxon>
        <taxon>Fabaceae</taxon>
        <taxon>Papilionoideae</taxon>
        <taxon>50 kb inversion clade</taxon>
        <taxon>NPAAA clade</taxon>
        <taxon>Hologalegina</taxon>
        <taxon>IRL clade</taxon>
        <taxon>Trifolieae</taxon>
        <taxon>Medicago</taxon>
    </lineage>
</organism>
<keyword evidence="1" id="KW-0812">Transmembrane</keyword>
<proteinExistence type="predicted"/>
<gene>
    <name evidence="2" type="ORF">MtrunA17_Chr3g0117351</name>
</gene>
<feature type="transmembrane region" description="Helical" evidence="1">
    <location>
        <begin position="6"/>
        <end position="30"/>
    </location>
</feature>
<comment type="caution">
    <text evidence="2">The sequence shown here is derived from an EMBL/GenBank/DDBJ whole genome shotgun (WGS) entry which is preliminary data.</text>
</comment>
<keyword evidence="1" id="KW-1133">Transmembrane helix</keyword>
<dbReference type="EMBL" id="PSQE01000003">
    <property type="protein sequence ID" value="RHN68758.1"/>
    <property type="molecule type" value="Genomic_DNA"/>
</dbReference>
<name>A0A396IVV3_MEDTR</name>
<protein>
    <recommendedName>
        <fullName evidence="4">Transmembrane protein</fullName>
    </recommendedName>
</protein>
<evidence type="ECO:0008006" key="4">
    <source>
        <dbReference type="Google" id="ProtNLM"/>
    </source>
</evidence>
<accession>A0A396IVV3</accession>
<evidence type="ECO:0000313" key="3">
    <source>
        <dbReference type="Proteomes" id="UP000265566"/>
    </source>
</evidence>
<dbReference type="Proteomes" id="UP000265566">
    <property type="component" value="Chromosome 3"/>
</dbReference>